<evidence type="ECO:0008006" key="4">
    <source>
        <dbReference type="Google" id="ProtNLM"/>
    </source>
</evidence>
<feature type="chain" id="PRO_5013250971" description="Transporter" evidence="1">
    <location>
        <begin position="33"/>
        <end position="298"/>
    </location>
</feature>
<evidence type="ECO:0000313" key="3">
    <source>
        <dbReference type="Proteomes" id="UP000188937"/>
    </source>
</evidence>
<evidence type="ECO:0000256" key="1">
    <source>
        <dbReference type="SAM" id="SignalP"/>
    </source>
</evidence>
<dbReference type="Proteomes" id="UP000188937">
    <property type="component" value="Chromosome"/>
</dbReference>
<protein>
    <recommendedName>
        <fullName evidence="4">Transporter</fullName>
    </recommendedName>
</protein>
<dbReference type="RefSeq" id="WP_077814128.1">
    <property type="nucleotide sequence ID" value="NZ_CP014692.1"/>
</dbReference>
<dbReference type="OrthoDB" id="7220636at2"/>
<dbReference type="EMBL" id="CP014692">
    <property type="protein sequence ID" value="AQS86124.1"/>
    <property type="molecule type" value="Genomic_DNA"/>
</dbReference>
<dbReference type="KEGG" id="aace:A0U92_16720"/>
<dbReference type="InterPro" id="IPR025737">
    <property type="entry name" value="FApF"/>
</dbReference>
<evidence type="ECO:0000313" key="2">
    <source>
        <dbReference type="EMBL" id="AQS86124.1"/>
    </source>
</evidence>
<keyword evidence="3" id="KW-1185">Reference proteome</keyword>
<proteinExistence type="predicted"/>
<feature type="signal peptide" evidence="1">
    <location>
        <begin position="1"/>
        <end position="32"/>
    </location>
</feature>
<dbReference type="AlphaFoldDB" id="A0A1U9KJY6"/>
<name>A0A1U9KJY6_ACEAC</name>
<dbReference type="Pfam" id="PF13557">
    <property type="entry name" value="Phenol_MetA_deg"/>
    <property type="match status" value="1"/>
</dbReference>
<gene>
    <name evidence="2" type="ORF">A0U92_16720</name>
</gene>
<organism evidence="2 3">
    <name type="scientific">Acetobacter aceti</name>
    <dbReference type="NCBI Taxonomy" id="435"/>
    <lineage>
        <taxon>Bacteria</taxon>
        <taxon>Pseudomonadati</taxon>
        <taxon>Pseudomonadota</taxon>
        <taxon>Alphaproteobacteria</taxon>
        <taxon>Acetobacterales</taxon>
        <taxon>Acetobacteraceae</taxon>
        <taxon>Acetobacter</taxon>
        <taxon>Acetobacter subgen. Acetobacter</taxon>
    </lineage>
</organism>
<sequence length="298" mass="33224">MYSTESAFWRRRLAPCVLVSALSFAPVVSAEAADVTLGIIGPHEYDLPVDFKPFNVLVQYGDGNAAGNYYNSGGQRTPGQGSHTWSGMTKYVHFRTFDAIPHVGFAFEIIQTENYTLANGASYGGLGPTIVGPAAWFKPNSHSTFGIQTFMQTNSGTRDSLTPGYWSNISSIIFDYEWKHFSFDGDVGTVVGATKHKNGEHSYSPGVVFYSNLRFSWKATKLVEPFFAFDWQNVTGTYDRTADRYVDDSNSREVALGTGIMFNISWDFSLTARYSHSVEGRNIPESNAYYIKLVYLWP</sequence>
<reference evidence="2 3" key="1">
    <citation type="submission" date="2016-03" db="EMBL/GenBank/DDBJ databases">
        <title>Acetic acid bacteria sequencing.</title>
        <authorList>
            <person name="Brandt J."/>
            <person name="Jakob F."/>
            <person name="Vogel R.F."/>
        </authorList>
    </citation>
    <scope>NUCLEOTIDE SEQUENCE [LARGE SCALE GENOMIC DNA]</scope>
    <source>
        <strain evidence="2 3">TMW2.1153</strain>
    </source>
</reference>
<accession>A0A1U9KJY6</accession>
<keyword evidence="1" id="KW-0732">Signal</keyword>